<protein>
    <submittedName>
        <fullName evidence="1">Uncharacterized protein</fullName>
    </submittedName>
</protein>
<proteinExistence type="predicted"/>
<dbReference type="Proteomes" id="UP000251047">
    <property type="component" value="Unassembled WGS sequence"/>
</dbReference>
<dbReference type="AlphaFoldDB" id="A0A364VE45"/>
<gene>
    <name evidence="1" type="ORF">CWC39_00735</name>
</gene>
<dbReference type="EMBL" id="PHQP01000003">
    <property type="protein sequence ID" value="RAV34898.1"/>
    <property type="molecule type" value="Genomic_DNA"/>
</dbReference>
<evidence type="ECO:0000313" key="1">
    <source>
        <dbReference type="EMBL" id="RAV34898.1"/>
    </source>
</evidence>
<name>A0A364VE45_9CORY</name>
<reference evidence="1 2" key="1">
    <citation type="journal article" date="2018" name="Syst. Appl. Microbiol.">
        <title>Corynebacterium heidelbergense sp. nov., isolated from the preen glands of Egyptian geese (Alopochen aegyptiacus).</title>
        <authorList>
            <person name="Braun M.S."/>
            <person name="Wang E."/>
            <person name="Zimmermann S."/>
            <person name="Wink M."/>
        </authorList>
    </citation>
    <scope>NUCLEOTIDE SEQUENCE [LARGE SCALE GENOMIC DNA]</scope>
    <source>
        <strain evidence="1 2">DSM 104638</strain>
    </source>
</reference>
<accession>A0A364VE45</accession>
<comment type="caution">
    <text evidence="1">The sequence shown here is derived from an EMBL/GenBank/DDBJ whole genome shotgun (WGS) entry which is preliminary data.</text>
</comment>
<organism evidence="1 2">
    <name type="scientific">Corynebacterium heidelbergense</name>
    <dbReference type="NCBI Taxonomy" id="2055947"/>
    <lineage>
        <taxon>Bacteria</taxon>
        <taxon>Bacillati</taxon>
        <taxon>Actinomycetota</taxon>
        <taxon>Actinomycetes</taxon>
        <taxon>Mycobacteriales</taxon>
        <taxon>Corynebacteriaceae</taxon>
        <taxon>Corynebacterium</taxon>
    </lineage>
</organism>
<evidence type="ECO:0000313" key="2">
    <source>
        <dbReference type="Proteomes" id="UP000251047"/>
    </source>
</evidence>
<sequence>MDGAEYAVMDALADGEEHSLTVLKACVVTDHKPLVEPLMERLKGDGAVIETRKHRYRMVNK</sequence>